<dbReference type="SUPFAM" id="SSF49503">
    <property type="entry name" value="Cupredoxins"/>
    <property type="match status" value="1"/>
</dbReference>
<comment type="caution">
    <text evidence="3">The sequence shown here is derived from an EMBL/GenBank/DDBJ whole genome shotgun (WGS) entry which is preliminary data.</text>
</comment>
<dbReference type="Proteomes" id="UP000284842">
    <property type="component" value="Unassembled WGS sequence"/>
</dbReference>
<evidence type="ECO:0000313" key="4">
    <source>
        <dbReference type="Proteomes" id="UP000284842"/>
    </source>
</evidence>
<dbReference type="EMBL" id="NHTK01006133">
    <property type="protein sequence ID" value="PPQ63014.1"/>
    <property type="molecule type" value="Genomic_DNA"/>
</dbReference>
<reference evidence="3 4" key="1">
    <citation type="journal article" date="2018" name="Evol. Lett.">
        <title>Horizontal gene cluster transfer increased hallucinogenic mushroom diversity.</title>
        <authorList>
            <person name="Reynolds H.T."/>
            <person name="Vijayakumar V."/>
            <person name="Gluck-Thaler E."/>
            <person name="Korotkin H.B."/>
            <person name="Matheny P.B."/>
            <person name="Slot J.C."/>
        </authorList>
    </citation>
    <scope>NUCLEOTIDE SEQUENCE [LARGE SCALE GENOMIC DNA]</scope>
    <source>
        <strain evidence="3 4">2629</strain>
    </source>
</reference>
<dbReference type="PANTHER" id="PTHR34883">
    <property type="entry name" value="SERINE-RICH PROTEIN, PUTATIVE-RELATED-RELATED"/>
    <property type="match status" value="1"/>
</dbReference>
<evidence type="ECO:0000256" key="2">
    <source>
        <dbReference type="SAM" id="SignalP"/>
    </source>
</evidence>
<name>A0A409V8T8_9AGAR</name>
<dbReference type="OrthoDB" id="2331100at2759"/>
<dbReference type="Gene3D" id="2.60.40.420">
    <property type="entry name" value="Cupredoxins - blue copper proteins"/>
    <property type="match status" value="1"/>
</dbReference>
<accession>A0A409V8T8</accession>
<dbReference type="InParanoid" id="A0A409V8T8"/>
<dbReference type="InterPro" id="IPR052953">
    <property type="entry name" value="Ser-rich/MCO-related"/>
</dbReference>
<gene>
    <name evidence="3" type="ORF">CVT24_005960</name>
</gene>
<evidence type="ECO:0000256" key="1">
    <source>
        <dbReference type="SAM" id="MobiDB-lite"/>
    </source>
</evidence>
<dbReference type="AlphaFoldDB" id="A0A409V8T8"/>
<protein>
    <recommendedName>
        <fullName evidence="5">Phytocyanin domain-containing protein</fullName>
    </recommendedName>
</protein>
<dbReference type="InterPro" id="IPR008972">
    <property type="entry name" value="Cupredoxin"/>
</dbReference>
<evidence type="ECO:0000313" key="3">
    <source>
        <dbReference type="EMBL" id="PPQ63014.1"/>
    </source>
</evidence>
<feature type="compositionally biased region" description="Polar residues" evidence="1">
    <location>
        <begin position="166"/>
        <end position="176"/>
    </location>
</feature>
<feature type="signal peptide" evidence="2">
    <location>
        <begin position="1"/>
        <end position="17"/>
    </location>
</feature>
<dbReference type="PANTHER" id="PTHR34883:SF15">
    <property type="entry name" value="EXTRACELLULAR SERINE-RICH PROTEIN"/>
    <property type="match status" value="1"/>
</dbReference>
<evidence type="ECO:0008006" key="5">
    <source>
        <dbReference type="Google" id="ProtNLM"/>
    </source>
</evidence>
<proteinExistence type="predicted"/>
<sequence length="203" mass="21182">LLTYIFQAFAALGAAYAKTIVVTVGGNTTDNAGAVFEPQSVIANEGDIVFFNFTQGNHTVTQSTFAAPCVPAHFTNETINGFDSSFRNAGNFSAITNLPVTITNPNETIWFFDWNLCAQGGVGAININETSLETLDGFVRNAIRLNGTDSTSTSNSASPTATNPSHTANGTPTPSIGASPERTVQLGFALVLPAIALLAGISF</sequence>
<feature type="region of interest" description="Disordered" evidence="1">
    <location>
        <begin position="149"/>
        <end position="178"/>
    </location>
</feature>
<feature type="chain" id="PRO_5019416687" description="Phytocyanin domain-containing protein" evidence="2">
    <location>
        <begin position="18"/>
        <end position="203"/>
    </location>
</feature>
<feature type="compositionally biased region" description="Low complexity" evidence="1">
    <location>
        <begin position="150"/>
        <end position="165"/>
    </location>
</feature>
<organism evidence="3 4">
    <name type="scientific">Panaeolus cyanescens</name>
    <dbReference type="NCBI Taxonomy" id="181874"/>
    <lineage>
        <taxon>Eukaryota</taxon>
        <taxon>Fungi</taxon>
        <taxon>Dikarya</taxon>
        <taxon>Basidiomycota</taxon>
        <taxon>Agaricomycotina</taxon>
        <taxon>Agaricomycetes</taxon>
        <taxon>Agaricomycetidae</taxon>
        <taxon>Agaricales</taxon>
        <taxon>Agaricineae</taxon>
        <taxon>Galeropsidaceae</taxon>
        <taxon>Panaeolus</taxon>
    </lineage>
</organism>
<keyword evidence="4" id="KW-1185">Reference proteome</keyword>
<feature type="non-terminal residue" evidence="3">
    <location>
        <position position="1"/>
    </location>
</feature>
<keyword evidence="2" id="KW-0732">Signal</keyword>